<comment type="caution">
    <text evidence="1">The sequence shown here is derived from an EMBL/GenBank/DDBJ whole genome shotgun (WGS) entry which is preliminary data.</text>
</comment>
<evidence type="ECO:0000313" key="1">
    <source>
        <dbReference type="EMBL" id="MFD0853555.1"/>
    </source>
</evidence>
<reference evidence="2" key="1">
    <citation type="journal article" date="2019" name="Int. J. Syst. Evol. Microbiol.">
        <title>The Global Catalogue of Microorganisms (GCM) 10K type strain sequencing project: providing services to taxonomists for standard genome sequencing and annotation.</title>
        <authorList>
            <consortium name="The Broad Institute Genomics Platform"/>
            <consortium name="The Broad Institute Genome Sequencing Center for Infectious Disease"/>
            <person name="Wu L."/>
            <person name="Ma J."/>
        </authorList>
    </citation>
    <scope>NUCLEOTIDE SEQUENCE [LARGE SCALE GENOMIC DNA]</scope>
    <source>
        <strain evidence="2">JCM 31696</strain>
    </source>
</reference>
<evidence type="ECO:0000313" key="2">
    <source>
        <dbReference type="Proteomes" id="UP001597083"/>
    </source>
</evidence>
<protein>
    <submittedName>
        <fullName evidence="1">Uncharacterized protein</fullName>
    </submittedName>
</protein>
<organism evidence="1 2">
    <name type="scientific">Actinomadura adrarensis</name>
    <dbReference type="NCBI Taxonomy" id="1819600"/>
    <lineage>
        <taxon>Bacteria</taxon>
        <taxon>Bacillati</taxon>
        <taxon>Actinomycetota</taxon>
        <taxon>Actinomycetes</taxon>
        <taxon>Streptosporangiales</taxon>
        <taxon>Thermomonosporaceae</taxon>
        <taxon>Actinomadura</taxon>
    </lineage>
</organism>
<gene>
    <name evidence="1" type="ORF">ACFQ07_15065</name>
</gene>
<dbReference type="Proteomes" id="UP001597083">
    <property type="component" value="Unassembled WGS sequence"/>
</dbReference>
<accession>A0ABW3CGB3</accession>
<keyword evidence="2" id="KW-1185">Reference proteome</keyword>
<sequence length="241" mass="26241">RRDAIAERLAAAYGEELGERSLFRKAASQTGLCEQYAELGVILHFDDKDRLVYIELFEPAPVRYSGVPLLEPSYREVVADLRAAGCQVVEDEDGYGCEVPEGGFNLTLGNEGAVQCVGVFVSSPQQSVLGMSEEEPVPPITEHHLVSREGTSIVRLGQEHEHLRGVLGPALQSRPDYGGEIEDWFYEHGLILGFTGGRLVSLAISYAGFSGTAWFEGVQLLGRPYPEVAADLEAAGVRMET</sequence>
<dbReference type="EMBL" id="JBHTIR010002267">
    <property type="protein sequence ID" value="MFD0853555.1"/>
    <property type="molecule type" value="Genomic_DNA"/>
</dbReference>
<name>A0ABW3CGB3_9ACTN</name>
<feature type="non-terminal residue" evidence="1">
    <location>
        <position position="241"/>
    </location>
</feature>
<proteinExistence type="predicted"/>
<feature type="non-terminal residue" evidence="1">
    <location>
        <position position="1"/>
    </location>
</feature>